<dbReference type="Gramene" id="mRNA:HanXRQr2_Chr13g0597621">
    <property type="protein sequence ID" value="mRNA:HanXRQr2_Chr13g0597621"/>
    <property type="gene ID" value="HanXRQr2_Chr13g0597621"/>
</dbReference>
<evidence type="ECO:0000313" key="3">
    <source>
        <dbReference type="EMBL" id="OTG02150.1"/>
    </source>
</evidence>
<evidence type="ECO:0000313" key="2">
    <source>
        <dbReference type="EMBL" id="KAF5774203.1"/>
    </source>
</evidence>
<keyword evidence="1" id="KW-1133">Transmembrane helix</keyword>
<evidence type="ECO:0000313" key="4">
    <source>
        <dbReference type="Proteomes" id="UP000215914"/>
    </source>
</evidence>
<keyword evidence="1" id="KW-0812">Transmembrane</keyword>
<dbReference type="Proteomes" id="UP000215914">
    <property type="component" value="Chromosome 13"/>
</dbReference>
<keyword evidence="4" id="KW-1185">Reference proteome</keyword>
<proteinExistence type="predicted"/>
<name>A0A251STK6_HELAN</name>
<organism evidence="3 4">
    <name type="scientific">Helianthus annuus</name>
    <name type="common">Common sunflower</name>
    <dbReference type="NCBI Taxonomy" id="4232"/>
    <lineage>
        <taxon>Eukaryota</taxon>
        <taxon>Viridiplantae</taxon>
        <taxon>Streptophyta</taxon>
        <taxon>Embryophyta</taxon>
        <taxon>Tracheophyta</taxon>
        <taxon>Spermatophyta</taxon>
        <taxon>Magnoliopsida</taxon>
        <taxon>eudicotyledons</taxon>
        <taxon>Gunneridae</taxon>
        <taxon>Pentapetalae</taxon>
        <taxon>asterids</taxon>
        <taxon>campanulids</taxon>
        <taxon>Asterales</taxon>
        <taxon>Asteraceae</taxon>
        <taxon>Asteroideae</taxon>
        <taxon>Heliantheae alliance</taxon>
        <taxon>Heliantheae</taxon>
        <taxon>Helianthus</taxon>
    </lineage>
</organism>
<dbReference type="EMBL" id="MNCJ02000328">
    <property type="protein sequence ID" value="KAF5774203.1"/>
    <property type="molecule type" value="Genomic_DNA"/>
</dbReference>
<dbReference type="EMBL" id="CM007902">
    <property type="protein sequence ID" value="OTG02150.1"/>
    <property type="molecule type" value="Genomic_DNA"/>
</dbReference>
<feature type="transmembrane region" description="Helical" evidence="1">
    <location>
        <begin position="21"/>
        <end position="41"/>
    </location>
</feature>
<reference evidence="2 4" key="1">
    <citation type="journal article" date="2017" name="Nature">
        <title>The sunflower genome provides insights into oil metabolism, flowering and Asterid evolution.</title>
        <authorList>
            <person name="Badouin H."/>
            <person name="Gouzy J."/>
            <person name="Grassa C.J."/>
            <person name="Murat F."/>
            <person name="Staton S.E."/>
            <person name="Cottret L."/>
            <person name="Lelandais-Briere C."/>
            <person name="Owens G.L."/>
            <person name="Carrere S."/>
            <person name="Mayjonade B."/>
            <person name="Legrand L."/>
            <person name="Gill N."/>
            <person name="Kane N.C."/>
            <person name="Bowers J.E."/>
            <person name="Hubner S."/>
            <person name="Bellec A."/>
            <person name="Berard A."/>
            <person name="Berges H."/>
            <person name="Blanchet N."/>
            <person name="Boniface M.C."/>
            <person name="Brunel D."/>
            <person name="Catrice O."/>
            <person name="Chaidir N."/>
            <person name="Claudel C."/>
            <person name="Donnadieu C."/>
            <person name="Faraut T."/>
            <person name="Fievet G."/>
            <person name="Helmstetter N."/>
            <person name="King M."/>
            <person name="Knapp S.J."/>
            <person name="Lai Z."/>
            <person name="Le Paslier M.C."/>
            <person name="Lippi Y."/>
            <person name="Lorenzon L."/>
            <person name="Mandel J.R."/>
            <person name="Marage G."/>
            <person name="Marchand G."/>
            <person name="Marquand E."/>
            <person name="Bret-Mestries E."/>
            <person name="Morien E."/>
            <person name="Nambeesan S."/>
            <person name="Nguyen T."/>
            <person name="Pegot-Espagnet P."/>
            <person name="Pouilly N."/>
            <person name="Raftis F."/>
            <person name="Sallet E."/>
            <person name="Schiex T."/>
            <person name="Thomas J."/>
            <person name="Vandecasteele C."/>
            <person name="Vares D."/>
            <person name="Vear F."/>
            <person name="Vautrin S."/>
            <person name="Crespi M."/>
            <person name="Mangin B."/>
            <person name="Burke J.M."/>
            <person name="Salse J."/>
            <person name="Munos S."/>
            <person name="Vincourt P."/>
            <person name="Rieseberg L.H."/>
            <person name="Langlade N.B."/>
        </authorList>
    </citation>
    <scope>NUCLEOTIDE SEQUENCE [LARGE SCALE GENOMIC DNA]</scope>
    <source>
        <strain evidence="4">cv. SF193</strain>
        <tissue evidence="2">Leaves</tissue>
    </source>
</reference>
<keyword evidence="1" id="KW-0472">Membrane</keyword>
<reference evidence="2" key="3">
    <citation type="submission" date="2020-06" db="EMBL/GenBank/DDBJ databases">
        <title>Helianthus annuus Genome sequencing and assembly Release 2.</title>
        <authorList>
            <person name="Gouzy J."/>
            <person name="Langlade N."/>
            <person name="Munos S."/>
        </authorList>
    </citation>
    <scope>NUCLEOTIDE SEQUENCE</scope>
    <source>
        <tissue evidence="2">Leaves</tissue>
    </source>
</reference>
<accession>A0A251STK6</accession>
<dbReference type="InParanoid" id="A0A251STK6"/>
<protein>
    <submittedName>
        <fullName evidence="3">Uncharacterized protein</fullName>
    </submittedName>
</protein>
<gene>
    <name evidence="3" type="ORF">HannXRQ_Chr13g0409821</name>
    <name evidence="2" type="ORF">HanXRQr2_Chr13g0597621</name>
</gene>
<dbReference type="AlphaFoldDB" id="A0A251STK6"/>
<sequence>MRSHLRIIRCMFEVSSLQRFFFRRIHGAVSLKFCMGFAAVINQRMWCNLGTMDFVLLFASPANYKSIGTQPFAYI</sequence>
<evidence type="ECO:0000256" key="1">
    <source>
        <dbReference type="SAM" id="Phobius"/>
    </source>
</evidence>
<reference evidence="3" key="2">
    <citation type="submission" date="2017-02" db="EMBL/GenBank/DDBJ databases">
        <title>Sunflower complete genome.</title>
        <authorList>
            <person name="Langlade N."/>
            <person name="Munos S."/>
        </authorList>
    </citation>
    <scope>NUCLEOTIDE SEQUENCE [LARGE SCALE GENOMIC DNA]</scope>
    <source>
        <tissue evidence="3">Leaves</tissue>
    </source>
</reference>